<feature type="transmembrane region" description="Helical" evidence="6">
    <location>
        <begin position="26"/>
        <end position="43"/>
    </location>
</feature>
<evidence type="ECO:0000256" key="5">
    <source>
        <dbReference type="ARBA" id="ARBA00023136"/>
    </source>
</evidence>
<dbReference type="InterPro" id="IPR005598">
    <property type="entry name" value="ATP_synth_I"/>
</dbReference>
<keyword evidence="3 6" id="KW-0812">Transmembrane</keyword>
<comment type="subcellular location">
    <subcellularLocation>
        <location evidence="1">Cell membrane</location>
        <topology evidence="1">Multi-pass membrane protein</topology>
    </subcellularLocation>
</comment>
<dbReference type="Proteomes" id="UP000765845">
    <property type="component" value="Unassembled WGS sequence"/>
</dbReference>
<evidence type="ECO:0000313" key="7">
    <source>
        <dbReference type="EMBL" id="NKI18288.1"/>
    </source>
</evidence>
<accession>A0ABX1GIR2</accession>
<comment type="caution">
    <text evidence="7">The sequence shown here is derived from an EMBL/GenBank/DDBJ whole genome shotgun (WGS) entry which is preliminary data.</text>
</comment>
<keyword evidence="4 6" id="KW-1133">Transmembrane helix</keyword>
<keyword evidence="8" id="KW-1185">Reference proteome</keyword>
<dbReference type="EMBL" id="JAAWWK010000004">
    <property type="protein sequence ID" value="NKI18288.1"/>
    <property type="molecule type" value="Genomic_DNA"/>
</dbReference>
<evidence type="ECO:0000256" key="1">
    <source>
        <dbReference type="ARBA" id="ARBA00004651"/>
    </source>
</evidence>
<feature type="transmembrane region" description="Helical" evidence="6">
    <location>
        <begin position="64"/>
        <end position="85"/>
    </location>
</feature>
<evidence type="ECO:0000256" key="2">
    <source>
        <dbReference type="ARBA" id="ARBA00022475"/>
    </source>
</evidence>
<proteinExistence type="predicted"/>
<sequence length="120" mass="13202">MTIYGLQLGVLVVASGITFPIDRVAAYSLLMGGLISVVPNAYFARQVFRFSGAAYAREVARSFYVGESGKFIATLGLFGFSFALVKPLNVFVLFSAYLMVMLMNAVMLAYFSRRQRKASN</sequence>
<keyword evidence="2" id="KW-1003">Cell membrane</keyword>
<keyword evidence="5 6" id="KW-0472">Membrane</keyword>
<evidence type="ECO:0000256" key="3">
    <source>
        <dbReference type="ARBA" id="ARBA00022692"/>
    </source>
</evidence>
<protein>
    <submittedName>
        <fullName evidence="7">F0F1 ATP synthase subunit I</fullName>
    </submittedName>
</protein>
<reference evidence="7 8" key="1">
    <citation type="submission" date="2020-04" db="EMBL/GenBank/DDBJ databases">
        <authorList>
            <person name="Yoon J."/>
        </authorList>
    </citation>
    <scope>NUCLEOTIDE SEQUENCE [LARGE SCALE GENOMIC DNA]</scope>
    <source>
        <strain evidence="7 8">KMU-166</strain>
    </source>
</reference>
<evidence type="ECO:0000256" key="6">
    <source>
        <dbReference type="SAM" id="Phobius"/>
    </source>
</evidence>
<evidence type="ECO:0000256" key="4">
    <source>
        <dbReference type="ARBA" id="ARBA00022989"/>
    </source>
</evidence>
<feature type="transmembrane region" description="Helical" evidence="6">
    <location>
        <begin position="91"/>
        <end position="111"/>
    </location>
</feature>
<organism evidence="7 8">
    <name type="scientific">Spongiibacter thalassae</name>
    <dbReference type="NCBI Taxonomy" id="2721624"/>
    <lineage>
        <taxon>Bacteria</taxon>
        <taxon>Pseudomonadati</taxon>
        <taxon>Pseudomonadota</taxon>
        <taxon>Gammaproteobacteria</taxon>
        <taxon>Cellvibrionales</taxon>
        <taxon>Spongiibacteraceae</taxon>
        <taxon>Spongiibacter</taxon>
    </lineage>
</organism>
<dbReference type="Pfam" id="PF03899">
    <property type="entry name" value="ATP-synt_I"/>
    <property type="match status" value="1"/>
</dbReference>
<evidence type="ECO:0000313" key="8">
    <source>
        <dbReference type="Proteomes" id="UP000765845"/>
    </source>
</evidence>
<name>A0ABX1GIR2_9GAMM</name>
<gene>
    <name evidence="7" type="ORF">HCU74_12805</name>
</gene>